<evidence type="ECO:0000313" key="4">
    <source>
        <dbReference type="EMBL" id="KAH0562001.1"/>
    </source>
</evidence>
<feature type="domain" description="Protein kinase" evidence="3">
    <location>
        <begin position="33"/>
        <end position="263"/>
    </location>
</feature>
<evidence type="ECO:0000256" key="2">
    <source>
        <dbReference type="SAM" id="Phobius"/>
    </source>
</evidence>
<keyword evidence="1" id="KW-0067">ATP-binding</keyword>
<dbReference type="PANTHER" id="PTHR37171">
    <property type="entry name" value="SERINE/THREONINE-PROTEIN KINASE YRZF-RELATED"/>
    <property type="match status" value="1"/>
</dbReference>
<accession>A0A9P8RQU7</accession>
<keyword evidence="2" id="KW-0472">Membrane</keyword>
<dbReference type="Proteomes" id="UP000750711">
    <property type="component" value="Unassembled WGS sequence"/>
</dbReference>
<dbReference type="InterPro" id="IPR017441">
    <property type="entry name" value="Protein_kinase_ATP_BS"/>
</dbReference>
<dbReference type="PROSITE" id="PS50011">
    <property type="entry name" value="PROTEIN_KINASE_DOM"/>
    <property type="match status" value="1"/>
</dbReference>
<dbReference type="PROSITE" id="PS00107">
    <property type="entry name" value="PROTEIN_KINASE_ATP"/>
    <property type="match status" value="1"/>
</dbReference>
<keyword evidence="2" id="KW-1133">Transmembrane helix</keyword>
<keyword evidence="5" id="KW-1185">Reference proteome</keyword>
<dbReference type="SUPFAM" id="SSF56112">
    <property type="entry name" value="Protein kinase-like (PK-like)"/>
    <property type="match status" value="1"/>
</dbReference>
<evidence type="ECO:0000313" key="5">
    <source>
        <dbReference type="Proteomes" id="UP000750711"/>
    </source>
</evidence>
<dbReference type="GO" id="GO:0005524">
    <property type="term" value="F:ATP binding"/>
    <property type="evidence" value="ECO:0007669"/>
    <property type="project" value="UniProtKB-UniRule"/>
</dbReference>
<evidence type="ECO:0000256" key="1">
    <source>
        <dbReference type="PROSITE-ProRule" id="PRU10141"/>
    </source>
</evidence>
<keyword evidence="1" id="KW-0547">Nucleotide-binding</keyword>
<dbReference type="Pfam" id="PF13095">
    <property type="entry name" value="FTA2"/>
    <property type="match status" value="1"/>
</dbReference>
<protein>
    <recommendedName>
        <fullName evidence="3">Protein kinase domain-containing protein</fullName>
    </recommendedName>
</protein>
<evidence type="ECO:0000259" key="3">
    <source>
        <dbReference type="PROSITE" id="PS50011"/>
    </source>
</evidence>
<reference evidence="4" key="1">
    <citation type="submission" date="2021-03" db="EMBL/GenBank/DDBJ databases">
        <title>Comparative genomics and phylogenomic investigation of the class Geoglossomycetes provide insights into ecological specialization and systematics.</title>
        <authorList>
            <person name="Melie T."/>
            <person name="Pirro S."/>
            <person name="Miller A.N."/>
            <person name="Quandt A."/>
        </authorList>
    </citation>
    <scope>NUCLEOTIDE SEQUENCE</scope>
    <source>
        <strain evidence="4">CAQ_001_2017</strain>
    </source>
</reference>
<gene>
    <name evidence="4" type="ORF">GP486_003295</name>
</gene>
<proteinExistence type="predicted"/>
<sequence>MKSGPDHDSHLSSVNDHSPLEPFILDILGPRLIESIVLIGSGGHGRVFRLNLRGHTYALKLFFSTNPLAYTTIRRGQHSESTLRTHYDPFFAECRAYASIIAHGANGTFAPFCYGSVMIDRALELRLGRLYPEHSDWNRQPEQGNECVKGILTEFFDGVELAGVELTREVVGGVRDGVEGMNKIGIVHGDVFPKNVLVSTDKRVVWIDFSASWTLPHIVGDLKYQDRQKSDRKSVELMFHVLSLVGLIIPHFVSHLLFSPRYC</sequence>
<keyword evidence="2" id="KW-0812">Transmembrane</keyword>
<dbReference type="Gene3D" id="1.10.510.10">
    <property type="entry name" value="Transferase(Phosphotransferase) domain 1"/>
    <property type="match status" value="1"/>
</dbReference>
<feature type="transmembrane region" description="Helical" evidence="2">
    <location>
        <begin position="237"/>
        <end position="258"/>
    </location>
</feature>
<dbReference type="AlphaFoldDB" id="A0A9P8RQU7"/>
<dbReference type="InterPro" id="IPR011009">
    <property type="entry name" value="Kinase-like_dom_sf"/>
</dbReference>
<name>A0A9P8RQU7_9PEZI</name>
<feature type="binding site" evidence="1">
    <location>
        <position position="60"/>
    </location>
    <ligand>
        <name>ATP</name>
        <dbReference type="ChEBI" id="CHEBI:30616"/>
    </ligand>
</feature>
<organism evidence="4 5">
    <name type="scientific">Trichoglossum hirsutum</name>
    <dbReference type="NCBI Taxonomy" id="265104"/>
    <lineage>
        <taxon>Eukaryota</taxon>
        <taxon>Fungi</taxon>
        <taxon>Dikarya</taxon>
        <taxon>Ascomycota</taxon>
        <taxon>Pezizomycotina</taxon>
        <taxon>Geoglossomycetes</taxon>
        <taxon>Geoglossales</taxon>
        <taxon>Geoglossaceae</taxon>
        <taxon>Trichoglossum</taxon>
    </lineage>
</organism>
<comment type="caution">
    <text evidence="4">The sequence shown here is derived from an EMBL/GenBank/DDBJ whole genome shotgun (WGS) entry which is preliminary data.</text>
</comment>
<dbReference type="PANTHER" id="PTHR37171:SF1">
    <property type="entry name" value="SERINE_THREONINE-PROTEIN KINASE YRZF-RELATED"/>
    <property type="match status" value="1"/>
</dbReference>
<dbReference type="InterPro" id="IPR000719">
    <property type="entry name" value="Prot_kinase_dom"/>
</dbReference>
<dbReference type="GO" id="GO:0004672">
    <property type="term" value="F:protein kinase activity"/>
    <property type="evidence" value="ECO:0007669"/>
    <property type="project" value="InterPro"/>
</dbReference>
<dbReference type="EMBL" id="JAGHQM010000432">
    <property type="protein sequence ID" value="KAH0562001.1"/>
    <property type="molecule type" value="Genomic_DNA"/>
</dbReference>
<dbReference type="InterPro" id="IPR025213">
    <property type="entry name" value="Sim4_Fta2"/>
</dbReference>
<dbReference type="InterPro" id="IPR052396">
    <property type="entry name" value="Meiotic_Drive_Suppr_Kinase"/>
</dbReference>